<gene>
    <name evidence="5" type="ORF">KHLLAP_LOCUS2115</name>
</gene>
<evidence type="ECO:0000256" key="1">
    <source>
        <dbReference type="ARBA" id="ARBA00022450"/>
    </source>
</evidence>
<dbReference type="Gene3D" id="3.40.47.10">
    <property type="match status" value="1"/>
</dbReference>
<dbReference type="CDD" id="cd00833">
    <property type="entry name" value="PKS"/>
    <property type="match status" value="1"/>
</dbReference>
<dbReference type="Gene3D" id="3.40.366.10">
    <property type="entry name" value="Malonyl-Coenzyme A Acyl Carrier Protein, domain 2"/>
    <property type="match status" value="3"/>
</dbReference>
<dbReference type="Pfam" id="PF16073">
    <property type="entry name" value="SAT"/>
    <property type="match status" value="1"/>
</dbReference>
<dbReference type="SUPFAM" id="SSF53901">
    <property type="entry name" value="Thiolase-like"/>
    <property type="match status" value="1"/>
</dbReference>
<reference evidence="5" key="1">
    <citation type="submission" date="2023-10" db="EMBL/GenBank/DDBJ databases">
        <authorList>
            <person name="Hackl T."/>
        </authorList>
    </citation>
    <scope>NUCLEOTIDE SEQUENCE</scope>
</reference>
<name>A0AAI8YED6_9PEZI</name>
<protein>
    <submittedName>
        <fullName evidence="5">Uu.00g045000.m01.CDS01</fullName>
    </submittedName>
</protein>
<comment type="caution">
    <text evidence="5">The sequence shown here is derived from an EMBL/GenBank/DDBJ whole genome shotgun (WGS) entry which is preliminary data.</text>
</comment>
<evidence type="ECO:0000256" key="3">
    <source>
        <dbReference type="RuleBase" id="RU003694"/>
    </source>
</evidence>
<dbReference type="EMBL" id="CAUWAG010000003">
    <property type="protein sequence ID" value="CAJ2501647.1"/>
    <property type="molecule type" value="Genomic_DNA"/>
</dbReference>
<dbReference type="PROSITE" id="PS52004">
    <property type="entry name" value="KS3_2"/>
    <property type="match status" value="1"/>
</dbReference>
<feature type="domain" description="Ketosynthase family 3 (KS3)" evidence="4">
    <location>
        <begin position="383"/>
        <end position="785"/>
    </location>
</feature>
<evidence type="ECO:0000259" key="4">
    <source>
        <dbReference type="PROSITE" id="PS52004"/>
    </source>
</evidence>
<keyword evidence="3" id="KW-0808">Transferase</keyword>
<keyword evidence="1" id="KW-0596">Phosphopantetheine</keyword>
<dbReference type="InterPro" id="IPR016039">
    <property type="entry name" value="Thiolase-like"/>
</dbReference>
<dbReference type="GO" id="GO:0006633">
    <property type="term" value="P:fatty acid biosynthetic process"/>
    <property type="evidence" value="ECO:0007669"/>
    <property type="project" value="TreeGrafter"/>
</dbReference>
<evidence type="ECO:0000256" key="2">
    <source>
        <dbReference type="ARBA" id="ARBA00022553"/>
    </source>
</evidence>
<dbReference type="Pfam" id="PF02801">
    <property type="entry name" value="Ketoacyl-synt_C"/>
    <property type="match status" value="1"/>
</dbReference>
<dbReference type="GO" id="GO:0044550">
    <property type="term" value="P:secondary metabolite biosynthetic process"/>
    <property type="evidence" value="ECO:0007669"/>
    <property type="project" value="TreeGrafter"/>
</dbReference>
<evidence type="ECO:0000313" key="6">
    <source>
        <dbReference type="Proteomes" id="UP001295740"/>
    </source>
</evidence>
<dbReference type="GO" id="GO:0004312">
    <property type="term" value="F:fatty acid synthase activity"/>
    <property type="evidence" value="ECO:0007669"/>
    <property type="project" value="TreeGrafter"/>
</dbReference>
<proteinExistence type="inferred from homology"/>
<accession>A0AAI8YED6</accession>
<dbReference type="PANTHER" id="PTHR43775:SF37">
    <property type="entry name" value="SI:DKEY-61P9.11"/>
    <property type="match status" value="1"/>
</dbReference>
<dbReference type="PANTHER" id="PTHR43775">
    <property type="entry name" value="FATTY ACID SYNTHASE"/>
    <property type="match status" value="1"/>
</dbReference>
<keyword evidence="2" id="KW-0597">Phosphoprotein</keyword>
<comment type="similarity">
    <text evidence="3">Belongs to the thiolase-like superfamily. Beta-ketoacyl-ACP synthases family.</text>
</comment>
<keyword evidence="6" id="KW-1185">Reference proteome</keyword>
<organism evidence="5 6">
    <name type="scientific">Anthostomella pinea</name>
    <dbReference type="NCBI Taxonomy" id="933095"/>
    <lineage>
        <taxon>Eukaryota</taxon>
        <taxon>Fungi</taxon>
        <taxon>Dikarya</taxon>
        <taxon>Ascomycota</taxon>
        <taxon>Pezizomycotina</taxon>
        <taxon>Sordariomycetes</taxon>
        <taxon>Xylariomycetidae</taxon>
        <taxon>Xylariales</taxon>
        <taxon>Xylariaceae</taxon>
        <taxon>Anthostomella</taxon>
    </lineage>
</organism>
<dbReference type="AlphaFoldDB" id="A0AAI8YED6"/>
<dbReference type="Gene3D" id="3.30.70.3290">
    <property type="match status" value="1"/>
</dbReference>
<dbReference type="InterPro" id="IPR014031">
    <property type="entry name" value="Ketoacyl_synth_C"/>
</dbReference>
<dbReference type="InterPro" id="IPR020841">
    <property type="entry name" value="PKS_Beta-ketoAc_synthase_dom"/>
</dbReference>
<dbReference type="InterPro" id="IPR032088">
    <property type="entry name" value="SAT"/>
</dbReference>
<dbReference type="Proteomes" id="UP001295740">
    <property type="component" value="Unassembled WGS sequence"/>
</dbReference>
<dbReference type="Pfam" id="PF00109">
    <property type="entry name" value="ketoacyl-synt"/>
    <property type="match status" value="1"/>
</dbReference>
<evidence type="ECO:0000313" key="5">
    <source>
        <dbReference type="EMBL" id="CAJ2501647.1"/>
    </source>
</evidence>
<dbReference type="InterPro" id="IPR014030">
    <property type="entry name" value="Ketoacyl_synth_N"/>
</dbReference>
<dbReference type="InterPro" id="IPR001227">
    <property type="entry name" value="Ac_transferase_dom_sf"/>
</dbReference>
<dbReference type="InterPro" id="IPR050091">
    <property type="entry name" value="PKS_NRPS_Biosynth_Enz"/>
</dbReference>
<dbReference type="SMART" id="SM00825">
    <property type="entry name" value="PKS_KS"/>
    <property type="match status" value="1"/>
</dbReference>
<sequence length="894" mass="96632">MRPEIHLFGGQGSQGLYAGAALMVARKDAETCPSAQELLFQCHASLVHDCVSFSRDDPTILEYIKALPSAASLLSPPSDVQRLPAIQGAMLCLYQLLRVLGCLPEGSPSSYQEAIGRIRETIGFCSGILPAVVLAASPTLEAFVKNGVNAFRAAFCIGYHAGSYSSGLCDDARPWAVAIAGLNYAGVLEELSDFNRSSQVPLSAASSLRPSYVTLSGPGPQLDEFVARLPNTCHVRPVYVYAYYHGGEQMRHVAARVLQDLQRLEITMPRESDLVLDLRDSSDGSVVSSTSGTSPTLAIRIVEAILVRPADWPLALGRMAADLEKDAMSHDAPTAVRAVSYGPFTNLMLADFRITSPAMTLGKADVAHESPETQLAANFEPSERDIAIVGMGLDFLSGSDQNDFFQSLFDMKSFAKEAPEDRLLTPRAQRSSKPTPVHGNFLANPWAFDHKLFGVPPRETEFMDPQQRVILQCAYHALEHAGYVPDTTSCSRQETFACYVAMATVDYANRLRDDTDVYYSTGNLRAFASGRLSYYFGFGGPSVVLDTACSGSLVAIHSACQALITRDCNAALAGGVNVIYGPEMQQGLARSHFLSPSQQCRPFEAAADGYCRGEGCGMFVLKRLSDAISGNDRILGVIKGSAINQSGTAHSITHPHSMTQQILIERALERAAILPESIGVVEAHGTGTKAGDPVEFEAISDALAAGRTRAASLFISSIKGSIGHAEAASAGLDTINPEIARLLNDHTVIPREATQWPRPYARYPRRALLNNFGAAGSNACLILEDFIPKSDQSRALSGGSHIVAISAKNKDAFNRAKGALLRSLHHRKLEQGIQDISYTSLRRTLLETRLIVTVKSTQQLIRVLEDPKTLPQQHPFGHERPRVVFVFSGQGSQH</sequence>